<evidence type="ECO:0000313" key="3">
    <source>
        <dbReference type="Proteomes" id="UP000095765"/>
    </source>
</evidence>
<evidence type="ECO:0000313" key="2">
    <source>
        <dbReference type="EMBL" id="RGE68364.1"/>
    </source>
</evidence>
<organism evidence="1 3">
    <name type="scientific">Anaerotruncus colihominis</name>
    <dbReference type="NCBI Taxonomy" id="169435"/>
    <lineage>
        <taxon>Bacteria</taxon>
        <taxon>Bacillati</taxon>
        <taxon>Bacillota</taxon>
        <taxon>Clostridia</taxon>
        <taxon>Eubacteriales</taxon>
        <taxon>Oscillospiraceae</taxon>
        <taxon>Anaerotruncus</taxon>
    </lineage>
</organism>
<protein>
    <submittedName>
        <fullName evidence="1">2-keto-3-deoxy-galactonokinase</fullName>
    </submittedName>
</protein>
<dbReference type="Gene3D" id="3.30.420.300">
    <property type="entry name" value="2-keto-3-deoxy-galactonokinase, substrate binding domain"/>
    <property type="match status" value="1"/>
</dbReference>
<dbReference type="EMBL" id="CZBE01000025">
    <property type="protein sequence ID" value="CUQ09159.1"/>
    <property type="molecule type" value="Genomic_DNA"/>
</dbReference>
<gene>
    <name evidence="2" type="ORF">DXC40_08515</name>
    <name evidence="1" type="ORF">ERS852551_03079</name>
</gene>
<dbReference type="GeneID" id="72462976"/>
<evidence type="ECO:0000313" key="1">
    <source>
        <dbReference type="EMBL" id="CUQ09159.1"/>
    </source>
</evidence>
<dbReference type="AlphaFoldDB" id="A0A174TQK8"/>
<dbReference type="EMBL" id="QVME01000003">
    <property type="protein sequence ID" value="RGE68364.1"/>
    <property type="molecule type" value="Genomic_DNA"/>
</dbReference>
<dbReference type="Proteomes" id="UP000095765">
    <property type="component" value="Unassembled WGS sequence"/>
</dbReference>
<sequence>MFAVIDCGTTMTRIYLVNDQKEIVASGRKKVGVRDTSITGSRDKLRNGVTELFFEILREHQIPADQVAFAIASGMITSEVGLIEIPHLVAPAGLPELSDGILEVADQSVLPLGRPVYFIRGVRNRYPEPVRAQNLRQVDFMRGEEVQCIGIMNQYSLPYPCNLVALSSHTKIMYINEARQIEASATTISGQFYEAMVSSTNIGKSIVPVEGEEAGGYGYEELIEIAADCVHHAGLGRTMLMPRFLQVLMKTNSSERQIFVDAAIAADDLKAFHEMRSQGYHSDFYLLYGHESRCRMYTCMLKKEFGRQLEIKSVHSKEDLDRMTVDGSIAVALERIQRGKSLERMM</sequence>
<dbReference type="InterPro" id="IPR042257">
    <property type="entry name" value="DGOK_C"/>
</dbReference>
<accession>A0A174TQK8</accession>
<reference evidence="1 3" key="1">
    <citation type="submission" date="2015-09" db="EMBL/GenBank/DDBJ databases">
        <authorList>
            <consortium name="Pathogen Informatics"/>
        </authorList>
    </citation>
    <scope>NUCLEOTIDE SEQUENCE [LARGE SCALE GENOMIC DNA]</scope>
    <source>
        <strain evidence="1 3">2789STDY5834939</strain>
    </source>
</reference>
<dbReference type="Pfam" id="PF05035">
    <property type="entry name" value="DGOK"/>
    <property type="match status" value="1"/>
</dbReference>
<name>A0A174TQK8_9FIRM</name>
<dbReference type="InterPro" id="IPR007729">
    <property type="entry name" value="DGOK"/>
</dbReference>
<evidence type="ECO:0000313" key="4">
    <source>
        <dbReference type="Proteomes" id="UP000260828"/>
    </source>
</evidence>
<dbReference type="Gene3D" id="3.30.420.310">
    <property type="entry name" value="2-keto-3-deoxy-galactonokinase, C-terminal domain"/>
    <property type="match status" value="1"/>
</dbReference>
<dbReference type="OrthoDB" id="256574at2"/>
<keyword evidence="1" id="KW-0418">Kinase</keyword>
<dbReference type="InterPro" id="IPR042258">
    <property type="entry name" value="DGOK_N"/>
</dbReference>
<dbReference type="Proteomes" id="UP000260828">
    <property type="component" value="Unassembled WGS sequence"/>
</dbReference>
<reference evidence="2 4" key="2">
    <citation type="submission" date="2018-08" db="EMBL/GenBank/DDBJ databases">
        <title>A genome reference for cultivated species of the human gut microbiota.</title>
        <authorList>
            <person name="Zou Y."/>
            <person name="Xue W."/>
            <person name="Luo G."/>
        </authorList>
    </citation>
    <scope>NUCLEOTIDE SEQUENCE [LARGE SCALE GENOMIC DNA]</scope>
    <source>
        <strain evidence="2 4">TF05-12AC</strain>
    </source>
</reference>
<dbReference type="GO" id="GO:0034194">
    <property type="term" value="P:D-galactonate catabolic process"/>
    <property type="evidence" value="ECO:0007669"/>
    <property type="project" value="InterPro"/>
</dbReference>
<dbReference type="GO" id="GO:0008671">
    <property type="term" value="F:2-dehydro-3-deoxygalactonokinase activity"/>
    <property type="evidence" value="ECO:0007669"/>
    <property type="project" value="InterPro"/>
</dbReference>
<proteinExistence type="predicted"/>
<keyword evidence="1" id="KW-0808">Transferase</keyword>
<dbReference type="RefSeq" id="WP_024730883.1">
    <property type="nucleotide sequence ID" value="NZ_CABIWA010000010.1"/>
</dbReference>
<dbReference type="CDD" id="cd24012">
    <property type="entry name" value="ASKHA_NBD_KDGal-kinase"/>
    <property type="match status" value="1"/>
</dbReference>